<dbReference type="PANTHER" id="PTHR45138">
    <property type="entry name" value="REGULATORY COMPONENTS OF SENSORY TRANSDUCTION SYSTEM"/>
    <property type="match status" value="1"/>
</dbReference>
<accession>A0ABX8IJ07</accession>
<dbReference type="InterPro" id="IPR043128">
    <property type="entry name" value="Rev_trsase/Diguanyl_cyclase"/>
</dbReference>
<dbReference type="Proteomes" id="UP000683442">
    <property type="component" value="Chromosome"/>
</dbReference>
<dbReference type="SUPFAM" id="SSF55073">
    <property type="entry name" value="Nucleotide cyclase"/>
    <property type="match status" value="1"/>
</dbReference>
<evidence type="ECO:0000313" key="5">
    <source>
        <dbReference type="Proteomes" id="UP000683442"/>
    </source>
</evidence>
<dbReference type="NCBIfam" id="TIGR00229">
    <property type="entry name" value="sensory_box"/>
    <property type="match status" value="1"/>
</dbReference>
<dbReference type="EC" id="2.7.7.65" evidence="1"/>
<sequence length="335" mass="38055">MFWAEAYIILSFPLPPSLFRADFSTCEYLFLNTYNLPTLSDYKWFLNTLPEAALVVDDRGEILIANEMAKRVFKSNGDSFHAKHVWELIPVEKREGHDDKMASFHKSPEKESRIANSALEAVRGDGTRFAIVIILRQITLACGSYTLAICQDVSEQRYLVTGLRNELDQERLLARTDPLTSIANIRSFRAELERSIERLSRYGRHFTLISIDLDNFKPINDEYGHAEGDKVLIDVGDTLKSGLRSGDFPARIGGDEFAVLLPDTDFDAARKFIPRLVETLENKMKKNDWPVTFSLGVVTFNETPGRVDKALMVADETMYLAKRSGKNRAAMRTFQ</sequence>
<dbReference type="InterPro" id="IPR035965">
    <property type="entry name" value="PAS-like_dom_sf"/>
</dbReference>
<evidence type="ECO:0000256" key="2">
    <source>
        <dbReference type="ARBA" id="ARBA00034247"/>
    </source>
</evidence>
<dbReference type="CDD" id="cd01949">
    <property type="entry name" value="GGDEF"/>
    <property type="match status" value="1"/>
</dbReference>
<dbReference type="Pfam" id="PF00990">
    <property type="entry name" value="GGDEF"/>
    <property type="match status" value="1"/>
</dbReference>
<dbReference type="PANTHER" id="PTHR45138:SF9">
    <property type="entry name" value="DIGUANYLATE CYCLASE DGCM-RELATED"/>
    <property type="match status" value="1"/>
</dbReference>
<dbReference type="Gene3D" id="3.30.450.20">
    <property type="entry name" value="PAS domain"/>
    <property type="match status" value="1"/>
</dbReference>
<dbReference type="InterPro" id="IPR050469">
    <property type="entry name" value="Diguanylate_Cyclase"/>
</dbReference>
<dbReference type="InterPro" id="IPR029787">
    <property type="entry name" value="Nucleotide_cyclase"/>
</dbReference>
<organism evidence="4 5">
    <name type="scientific">Marinobacter adhaerens</name>
    <dbReference type="NCBI Taxonomy" id="1033846"/>
    <lineage>
        <taxon>Bacteria</taxon>
        <taxon>Pseudomonadati</taxon>
        <taxon>Pseudomonadota</taxon>
        <taxon>Gammaproteobacteria</taxon>
        <taxon>Pseudomonadales</taxon>
        <taxon>Marinobacteraceae</taxon>
        <taxon>Marinobacter</taxon>
    </lineage>
</organism>
<dbReference type="GeneID" id="78558592"/>
<dbReference type="RefSeq" id="WP_049784510.1">
    <property type="nucleotide sequence ID" value="NZ_CP076686.1"/>
</dbReference>
<reference evidence="4 5" key="1">
    <citation type="submission" date="2021-06" db="EMBL/GenBank/DDBJ databases">
        <title>Microbial metabolic specificity influences pelagic lipid remineralization.</title>
        <authorList>
            <person name="Behrendt L."/>
            <person name="Hunter J.E."/>
            <person name="Alcolombri U."/>
            <person name="Smriga S."/>
            <person name="Mincer T."/>
            <person name="Lowenstein D.P."/>
            <person name="Peaudecerf F.J."/>
            <person name="Fernandez V.I."/>
            <person name="Fredricks H."/>
            <person name="Almblad H."/>
            <person name="Harrison J.J."/>
            <person name="Stocker R."/>
            <person name="Van Mooy B.A.S."/>
        </authorList>
    </citation>
    <scope>NUCLEOTIDE SEQUENCE [LARGE SCALE GENOMIC DNA]</scope>
    <source>
        <strain evidence="4 5">HP15-B</strain>
    </source>
</reference>
<gene>
    <name evidence="4" type="ORF">KQ249_04060</name>
</gene>
<dbReference type="Gene3D" id="3.30.70.270">
    <property type="match status" value="1"/>
</dbReference>
<dbReference type="NCBIfam" id="TIGR00254">
    <property type="entry name" value="GGDEF"/>
    <property type="match status" value="1"/>
</dbReference>
<dbReference type="EMBL" id="CP076686">
    <property type="protein sequence ID" value="QWV13806.1"/>
    <property type="molecule type" value="Genomic_DNA"/>
</dbReference>
<dbReference type="CDD" id="cd00130">
    <property type="entry name" value="PAS"/>
    <property type="match status" value="1"/>
</dbReference>
<keyword evidence="5" id="KW-1185">Reference proteome</keyword>
<evidence type="ECO:0000256" key="1">
    <source>
        <dbReference type="ARBA" id="ARBA00012528"/>
    </source>
</evidence>
<feature type="domain" description="GGDEF" evidence="3">
    <location>
        <begin position="204"/>
        <end position="334"/>
    </location>
</feature>
<dbReference type="SMART" id="SM00267">
    <property type="entry name" value="GGDEF"/>
    <property type="match status" value="1"/>
</dbReference>
<protein>
    <recommendedName>
        <fullName evidence="1">diguanylate cyclase</fullName>
        <ecNumber evidence="1">2.7.7.65</ecNumber>
    </recommendedName>
</protein>
<dbReference type="PROSITE" id="PS50887">
    <property type="entry name" value="GGDEF"/>
    <property type="match status" value="1"/>
</dbReference>
<name>A0ABX8IJ07_9GAMM</name>
<dbReference type="Pfam" id="PF13426">
    <property type="entry name" value="PAS_9"/>
    <property type="match status" value="1"/>
</dbReference>
<comment type="catalytic activity">
    <reaction evidence="2">
        <text>2 GTP = 3',3'-c-di-GMP + 2 diphosphate</text>
        <dbReference type="Rhea" id="RHEA:24898"/>
        <dbReference type="ChEBI" id="CHEBI:33019"/>
        <dbReference type="ChEBI" id="CHEBI:37565"/>
        <dbReference type="ChEBI" id="CHEBI:58805"/>
        <dbReference type="EC" id="2.7.7.65"/>
    </reaction>
</comment>
<dbReference type="SUPFAM" id="SSF55785">
    <property type="entry name" value="PYP-like sensor domain (PAS domain)"/>
    <property type="match status" value="1"/>
</dbReference>
<evidence type="ECO:0000259" key="3">
    <source>
        <dbReference type="PROSITE" id="PS50887"/>
    </source>
</evidence>
<proteinExistence type="predicted"/>
<dbReference type="InterPro" id="IPR000160">
    <property type="entry name" value="GGDEF_dom"/>
</dbReference>
<dbReference type="InterPro" id="IPR000014">
    <property type="entry name" value="PAS"/>
</dbReference>
<evidence type="ECO:0000313" key="4">
    <source>
        <dbReference type="EMBL" id="QWV13806.1"/>
    </source>
</evidence>